<protein>
    <recommendedName>
        <fullName evidence="2">F-box domain-containing protein</fullName>
    </recommendedName>
</protein>
<dbReference type="SUPFAM" id="SSF81383">
    <property type="entry name" value="F-box domain"/>
    <property type="match status" value="1"/>
</dbReference>
<evidence type="ECO:0000259" key="2">
    <source>
        <dbReference type="PROSITE" id="PS50181"/>
    </source>
</evidence>
<dbReference type="EMBL" id="JBFXLU010000096">
    <property type="protein sequence ID" value="KAL2842780.1"/>
    <property type="molecule type" value="Genomic_DNA"/>
</dbReference>
<feature type="region of interest" description="Disordered" evidence="1">
    <location>
        <begin position="532"/>
        <end position="554"/>
    </location>
</feature>
<evidence type="ECO:0000313" key="3">
    <source>
        <dbReference type="EMBL" id="KAL2842780.1"/>
    </source>
</evidence>
<dbReference type="InterPro" id="IPR015943">
    <property type="entry name" value="WD40/YVTN_repeat-like_dom_sf"/>
</dbReference>
<dbReference type="InterPro" id="IPR001810">
    <property type="entry name" value="F-box_dom"/>
</dbReference>
<proteinExistence type="predicted"/>
<evidence type="ECO:0000256" key="1">
    <source>
        <dbReference type="SAM" id="MobiDB-lite"/>
    </source>
</evidence>
<feature type="domain" description="F-box" evidence="2">
    <location>
        <begin position="1"/>
        <end position="46"/>
    </location>
</feature>
<gene>
    <name evidence="3" type="ORF">BJY01DRAFT_216364</name>
</gene>
<dbReference type="Proteomes" id="UP001610446">
    <property type="component" value="Unassembled WGS sequence"/>
</dbReference>
<sequence>MLLSELPAEIIYLIATHLPTVSGLAYLARTCRRLHRVITSEDWRILRAFVETRFNSIPTPGFWKDAAQALTSRSRALDRHAVIGRVMVRPAQPVPVGGSIQATRGDNPTHGYRPAIDSYEVWNGSSWHDRHEVLAWGAAHELILQVRRTGSRQTHRSFVFNDLEHISSHDDIRGLHLLRPEHRAKKSDQEHLIIGRMRGGLLHLGINPETQSYEYTQKFQTFGRPIERTEMGDGPEPILAAHLNNGTIAFYSTTTDETEVEAFAQLQLDTGSSARNSSSSFISPNRFAAGTGRSEDAITIFTISRERISVDRSIGSDLFVPSPLNGHNKRPIVTAIAPLDCQTTRASVGSVFLAAWGDGIVRLHDIRSDKPCEQRYMDMADLNPVYCIHPFSHDRFVLGAGGDAVVKIFDLRRPLTYDYLNARPRLLSKGMSTEKPAETVQPTHPSKELSLFLSFNDISSRNSRNRSRFPRRYRGPIYTMSSPSLLSPTVYTGVAGGIVRLDFASTDDLTGSEQSWYRDRIDLQMNQKTKVEGSGTSSVLDLSGYERPSVGNTTTCSKLRNQQPLEAIDNASLFNERETGWDRRWRPLDEPGAWRRRD</sequence>
<accession>A0ABR4JRV9</accession>
<comment type="caution">
    <text evidence="3">The sequence shown here is derived from an EMBL/GenBank/DDBJ whole genome shotgun (WGS) entry which is preliminary data.</text>
</comment>
<dbReference type="SUPFAM" id="SSF50978">
    <property type="entry name" value="WD40 repeat-like"/>
    <property type="match status" value="1"/>
</dbReference>
<dbReference type="CDD" id="cd09917">
    <property type="entry name" value="F-box_SF"/>
    <property type="match status" value="1"/>
</dbReference>
<dbReference type="Pfam" id="PF00646">
    <property type="entry name" value="F-box"/>
    <property type="match status" value="1"/>
</dbReference>
<dbReference type="InterPro" id="IPR036047">
    <property type="entry name" value="F-box-like_dom_sf"/>
</dbReference>
<keyword evidence="4" id="KW-1185">Reference proteome</keyword>
<reference evidence="3 4" key="1">
    <citation type="submission" date="2024-07" db="EMBL/GenBank/DDBJ databases">
        <title>Section-level genome sequencing and comparative genomics of Aspergillus sections Usti and Cavernicolus.</title>
        <authorList>
            <consortium name="Lawrence Berkeley National Laboratory"/>
            <person name="Nybo J.L."/>
            <person name="Vesth T.C."/>
            <person name="Theobald S."/>
            <person name="Frisvad J.C."/>
            <person name="Larsen T.O."/>
            <person name="Kjaerboelling I."/>
            <person name="Rothschild-Mancinelli K."/>
            <person name="Lyhne E.K."/>
            <person name="Kogle M.E."/>
            <person name="Barry K."/>
            <person name="Clum A."/>
            <person name="Na H."/>
            <person name="Ledsgaard L."/>
            <person name="Lin J."/>
            <person name="Lipzen A."/>
            <person name="Kuo A."/>
            <person name="Riley R."/>
            <person name="Mondo S."/>
            <person name="Labutti K."/>
            <person name="Haridas S."/>
            <person name="Pangalinan J."/>
            <person name="Salamov A.A."/>
            <person name="Simmons B.A."/>
            <person name="Magnuson J.K."/>
            <person name="Chen J."/>
            <person name="Drula E."/>
            <person name="Henrissat B."/>
            <person name="Wiebenga A."/>
            <person name="Lubbers R.J."/>
            <person name="Gomes A.C."/>
            <person name="Makela M.R."/>
            <person name="Stajich J."/>
            <person name="Grigoriev I.V."/>
            <person name="Mortensen U.H."/>
            <person name="De Vries R.P."/>
            <person name="Baker S.E."/>
            <person name="Andersen M.R."/>
        </authorList>
    </citation>
    <scope>NUCLEOTIDE SEQUENCE [LARGE SCALE GENOMIC DNA]</scope>
    <source>
        <strain evidence="3 4">CBS 123904</strain>
    </source>
</reference>
<evidence type="ECO:0000313" key="4">
    <source>
        <dbReference type="Proteomes" id="UP001610446"/>
    </source>
</evidence>
<name>A0ABR4JRV9_9EURO</name>
<organism evidence="3 4">
    <name type="scientific">Aspergillus pseudoustus</name>
    <dbReference type="NCBI Taxonomy" id="1810923"/>
    <lineage>
        <taxon>Eukaryota</taxon>
        <taxon>Fungi</taxon>
        <taxon>Dikarya</taxon>
        <taxon>Ascomycota</taxon>
        <taxon>Pezizomycotina</taxon>
        <taxon>Eurotiomycetes</taxon>
        <taxon>Eurotiomycetidae</taxon>
        <taxon>Eurotiales</taxon>
        <taxon>Aspergillaceae</taxon>
        <taxon>Aspergillus</taxon>
        <taxon>Aspergillus subgen. Nidulantes</taxon>
    </lineage>
</organism>
<dbReference type="PROSITE" id="PS50181">
    <property type="entry name" value="FBOX"/>
    <property type="match status" value="1"/>
</dbReference>
<dbReference type="Gene3D" id="2.130.10.10">
    <property type="entry name" value="YVTN repeat-like/Quinoprotein amine dehydrogenase"/>
    <property type="match status" value="1"/>
</dbReference>
<dbReference type="InterPro" id="IPR036322">
    <property type="entry name" value="WD40_repeat_dom_sf"/>
</dbReference>